<keyword evidence="3" id="KW-0812">Transmembrane</keyword>
<dbReference type="UniPathway" id="UPA00196"/>
<accession>A0A1U8Q8K5</accession>
<dbReference type="GeneID" id="104603777"/>
<dbReference type="Proteomes" id="UP000189703">
    <property type="component" value="Unplaced"/>
</dbReference>
<proteinExistence type="inferred from homology"/>
<gene>
    <name evidence="6 7 8" type="primary">LOC104603777</name>
</gene>
<evidence type="ECO:0000256" key="2">
    <source>
        <dbReference type="ARBA" id="ARBA00009610"/>
    </source>
</evidence>
<feature type="transmembrane region" description="Helical" evidence="3">
    <location>
        <begin position="64"/>
        <end position="81"/>
    </location>
</feature>
<evidence type="ECO:0000256" key="1">
    <source>
        <dbReference type="ARBA" id="ARBA00004687"/>
    </source>
</evidence>
<evidence type="ECO:0000313" key="5">
    <source>
        <dbReference type="Proteomes" id="UP000189703"/>
    </source>
</evidence>
<dbReference type="PANTHER" id="PTHR15231">
    <property type="entry name" value="PHOSPHATIDYLINOSITOL N-ACETYLGLUCOSAMINYLTRANSFERASE SUBUNIT H"/>
    <property type="match status" value="1"/>
</dbReference>
<comment type="pathway">
    <text evidence="1">Glycolipid biosynthesis; glycosylphosphatidylinositol-anchor biosynthesis.</text>
</comment>
<dbReference type="eggNOG" id="KOG4551">
    <property type="taxonomic scope" value="Eukaryota"/>
</dbReference>
<keyword evidence="3" id="KW-0472">Membrane</keyword>
<feature type="transmembrane region" description="Helical" evidence="3">
    <location>
        <begin position="40"/>
        <end position="58"/>
    </location>
</feature>
<dbReference type="PANTHER" id="PTHR15231:SF1">
    <property type="entry name" value="PHOSPHATIDYLINOSITOL N-ACETYLGLUCOSAMINYLTRANSFERASE SUBUNIT H"/>
    <property type="match status" value="1"/>
</dbReference>
<reference evidence="6 7" key="1">
    <citation type="submission" date="2025-04" db="UniProtKB">
        <authorList>
            <consortium name="RefSeq"/>
        </authorList>
    </citation>
    <scope>IDENTIFICATION</scope>
</reference>
<dbReference type="GO" id="GO:0006506">
    <property type="term" value="P:GPI anchor biosynthetic process"/>
    <property type="evidence" value="ECO:0007669"/>
    <property type="project" value="UniProtKB-UniPathway"/>
</dbReference>
<protein>
    <submittedName>
        <fullName evidence="6 7">Uncharacterized protein LOC104603777 isoform X2</fullName>
    </submittedName>
</protein>
<dbReference type="AlphaFoldDB" id="A0A1U8Q8K5"/>
<keyword evidence="3" id="KW-1133">Transmembrane helix</keyword>
<dbReference type="InterPro" id="IPR044215">
    <property type="entry name" value="PIG-H"/>
</dbReference>
<name>A0A1U8Q8K5_NELNU</name>
<evidence type="ECO:0000313" key="8">
    <source>
        <dbReference type="RefSeq" id="XP_019054377.1"/>
    </source>
</evidence>
<dbReference type="RefSeq" id="XP_019054376.1">
    <property type="nucleotide sequence ID" value="XM_019198831.1"/>
</dbReference>
<evidence type="ECO:0000313" key="6">
    <source>
        <dbReference type="RefSeq" id="XP_010266208.1"/>
    </source>
</evidence>
<dbReference type="RefSeq" id="XP_010266208.1">
    <property type="nucleotide sequence ID" value="XM_010267906.2"/>
</dbReference>
<evidence type="ECO:0000313" key="7">
    <source>
        <dbReference type="RefSeq" id="XP_019054376.1"/>
    </source>
</evidence>
<dbReference type="InterPro" id="IPR019328">
    <property type="entry name" value="PIGH-H_dom"/>
</dbReference>
<sequence length="187" mass="21215">MADISFSNERYTYIHDIHKGSIQAIDNHHIVVRKSNARGFLLHICILTFLAIACYLFLLKEKSSIIYLSSILLGLTLVRLLHWKSVVKESVVIMPAFGVQLETHYGSGRVVRRFVPMGNILRPVLNECVTPVTCYWSLALIVRGEAELMLVFKELRPPVKMLVPIWKALCAAIDIKESTDEVAKDDH</sequence>
<dbReference type="KEGG" id="nnu:104603777"/>
<dbReference type="Pfam" id="PF10181">
    <property type="entry name" value="PIG-H"/>
    <property type="match status" value="1"/>
</dbReference>
<organism evidence="5 7">
    <name type="scientific">Nelumbo nucifera</name>
    <name type="common">Sacred lotus</name>
    <dbReference type="NCBI Taxonomy" id="4432"/>
    <lineage>
        <taxon>Eukaryota</taxon>
        <taxon>Viridiplantae</taxon>
        <taxon>Streptophyta</taxon>
        <taxon>Embryophyta</taxon>
        <taxon>Tracheophyta</taxon>
        <taxon>Spermatophyta</taxon>
        <taxon>Magnoliopsida</taxon>
        <taxon>Proteales</taxon>
        <taxon>Nelumbonaceae</taxon>
        <taxon>Nelumbo</taxon>
    </lineage>
</organism>
<evidence type="ECO:0000259" key="4">
    <source>
        <dbReference type="Pfam" id="PF10181"/>
    </source>
</evidence>
<dbReference type="OrthoDB" id="185373at2759"/>
<feature type="domain" description="Phosphatidylinositol N-acetylglucosaminyltransferase subunit H conserved" evidence="4">
    <location>
        <begin position="90"/>
        <end position="153"/>
    </location>
</feature>
<keyword evidence="5" id="KW-1185">Reference proteome</keyword>
<dbReference type="RefSeq" id="XP_019054377.1">
    <property type="nucleotide sequence ID" value="XM_019198832.1"/>
</dbReference>
<evidence type="ECO:0000256" key="3">
    <source>
        <dbReference type="SAM" id="Phobius"/>
    </source>
</evidence>
<comment type="similarity">
    <text evidence="2">Belongs to the PIGH family.</text>
</comment>
<dbReference type="GO" id="GO:0000506">
    <property type="term" value="C:glycosylphosphatidylinositol-N-acetylglucosaminyltransferase (GPI-GnT) complex"/>
    <property type="evidence" value="ECO:0007669"/>
    <property type="project" value="InterPro"/>
</dbReference>